<keyword evidence="7" id="KW-1185">Reference proteome</keyword>
<dbReference type="SUPFAM" id="SSF52833">
    <property type="entry name" value="Thioredoxin-like"/>
    <property type="match status" value="1"/>
</dbReference>
<reference evidence="5 7" key="1">
    <citation type="submission" date="2016-10" db="EMBL/GenBank/DDBJ databases">
        <title>Complete Genome Sequence of Acetogen Clostridium formicoaceticum ATCC 27076.</title>
        <authorList>
            <person name="Bao T."/>
            <person name="Cheng C."/>
            <person name="Zhao J."/>
            <person name="Yang S.-T."/>
            <person name="Wang J."/>
            <person name="Wang M."/>
        </authorList>
    </citation>
    <scope>NUCLEOTIDE SEQUENCE [LARGE SCALE GENOMIC DNA]</scope>
    <source>
        <strain evidence="5 7">ATCC 27076</strain>
    </source>
</reference>
<keyword evidence="3" id="KW-1133">Transmembrane helix</keyword>
<keyword evidence="3" id="KW-0812">Transmembrane</keyword>
<reference evidence="6 8" key="2">
    <citation type="submission" date="2017-03" db="EMBL/GenBank/DDBJ databases">
        <title>Complete sequence of Clostridium formicaceticum DSM 92.</title>
        <authorList>
            <person name="Poehlein A."/>
            <person name="Karl M."/>
            <person name="Bengelsdorf F.R."/>
            <person name="Duerre P."/>
            <person name="Daniel R."/>
        </authorList>
    </citation>
    <scope>NUCLEOTIDE SEQUENCE [LARGE SCALE GENOMIC DNA]</scope>
    <source>
        <strain evidence="6 8">DSM 92</strain>
    </source>
</reference>
<evidence type="ECO:0000256" key="2">
    <source>
        <dbReference type="ARBA" id="ARBA00023284"/>
    </source>
</evidence>
<proteinExistence type="inferred from homology"/>
<dbReference type="EMBL" id="CP017603">
    <property type="protein sequence ID" value="AOY77614.1"/>
    <property type="molecule type" value="Genomic_DNA"/>
</dbReference>
<evidence type="ECO:0000313" key="7">
    <source>
        <dbReference type="Proteomes" id="UP000177894"/>
    </source>
</evidence>
<dbReference type="GO" id="GO:0005829">
    <property type="term" value="C:cytosol"/>
    <property type="evidence" value="ECO:0007669"/>
    <property type="project" value="TreeGrafter"/>
</dbReference>
<dbReference type="Proteomes" id="UP000177894">
    <property type="component" value="Chromosome"/>
</dbReference>
<evidence type="ECO:0000313" key="8">
    <source>
        <dbReference type="Proteomes" id="UP000192478"/>
    </source>
</evidence>
<dbReference type="Pfam" id="PF00085">
    <property type="entry name" value="Thioredoxin"/>
    <property type="match status" value="1"/>
</dbReference>
<dbReference type="KEGG" id="cfm:BJL90_18170"/>
<evidence type="ECO:0000313" key="6">
    <source>
        <dbReference type="EMBL" id="ARE88194.1"/>
    </source>
</evidence>
<dbReference type="InterPro" id="IPR013766">
    <property type="entry name" value="Thioredoxin_domain"/>
</dbReference>
<dbReference type="Proteomes" id="UP000192478">
    <property type="component" value="Chromosome"/>
</dbReference>
<dbReference type="InterPro" id="IPR036249">
    <property type="entry name" value="Thioredoxin-like_sf"/>
</dbReference>
<dbReference type="RefSeq" id="WP_070971408.1">
    <property type="nucleotide sequence ID" value="NZ_CP017603.1"/>
</dbReference>
<dbReference type="GO" id="GO:0015035">
    <property type="term" value="F:protein-disulfide reductase activity"/>
    <property type="evidence" value="ECO:0007669"/>
    <property type="project" value="TreeGrafter"/>
</dbReference>
<accession>A0AAC9RM23</accession>
<name>A0AAC9RM23_9CLOT</name>
<dbReference type="PANTHER" id="PTHR45663:SF11">
    <property type="entry name" value="GEO12009P1"/>
    <property type="match status" value="1"/>
</dbReference>
<keyword evidence="2" id="KW-0676">Redox-active center</keyword>
<sequence>MNENYKTTPSKGLAVKILIPTLILMIIGGIWFLKNAGKNSIVSEEDSDFALHVIDDLNLEELKSYRLPIIIDFGADACIPCKEMAPVLEELNEELRGKAIIKFVDVWKYQALVEDYPIRVIPTQVFWGKEGKPYVPSNPQAIQMQMYSMKDTDEHVFTIHEGGMTKEQILAVLKEMGVE</sequence>
<keyword evidence="3" id="KW-0472">Membrane</keyword>
<dbReference type="GO" id="GO:0045454">
    <property type="term" value="P:cell redox homeostasis"/>
    <property type="evidence" value="ECO:0007669"/>
    <property type="project" value="TreeGrafter"/>
</dbReference>
<feature type="domain" description="Thioredoxin" evidence="4">
    <location>
        <begin position="40"/>
        <end position="178"/>
    </location>
</feature>
<dbReference type="Gene3D" id="3.40.30.10">
    <property type="entry name" value="Glutaredoxin"/>
    <property type="match status" value="1"/>
</dbReference>
<evidence type="ECO:0000313" key="5">
    <source>
        <dbReference type="EMBL" id="AOY77614.1"/>
    </source>
</evidence>
<comment type="similarity">
    <text evidence="1">Belongs to the thioredoxin family.</text>
</comment>
<dbReference type="PROSITE" id="PS51352">
    <property type="entry name" value="THIOREDOXIN_2"/>
    <property type="match status" value="1"/>
</dbReference>
<dbReference type="AlphaFoldDB" id="A0AAC9RM23"/>
<feature type="transmembrane region" description="Helical" evidence="3">
    <location>
        <begin position="12"/>
        <end position="33"/>
    </location>
</feature>
<gene>
    <name evidence="5" type="ORF">BJL90_18170</name>
    <name evidence="6" type="ORF">CLFO_25950</name>
</gene>
<dbReference type="CDD" id="cd02947">
    <property type="entry name" value="TRX_family"/>
    <property type="match status" value="1"/>
</dbReference>
<evidence type="ECO:0000256" key="3">
    <source>
        <dbReference type="SAM" id="Phobius"/>
    </source>
</evidence>
<organism evidence="6 8">
    <name type="scientific">Clostridium formicaceticum</name>
    <dbReference type="NCBI Taxonomy" id="1497"/>
    <lineage>
        <taxon>Bacteria</taxon>
        <taxon>Bacillati</taxon>
        <taxon>Bacillota</taxon>
        <taxon>Clostridia</taxon>
        <taxon>Eubacteriales</taxon>
        <taxon>Clostridiaceae</taxon>
        <taxon>Clostridium</taxon>
    </lineage>
</organism>
<dbReference type="PANTHER" id="PTHR45663">
    <property type="entry name" value="GEO12009P1"/>
    <property type="match status" value="1"/>
</dbReference>
<evidence type="ECO:0000256" key="1">
    <source>
        <dbReference type="ARBA" id="ARBA00008987"/>
    </source>
</evidence>
<dbReference type="EMBL" id="CP020559">
    <property type="protein sequence ID" value="ARE88194.1"/>
    <property type="molecule type" value="Genomic_DNA"/>
</dbReference>
<evidence type="ECO:0000259" key="4">
    <source>
        <dbReference type="PROSITE" id="PS51352"/>
    </source>
</evidence>
<protein>
    <submittedName>
        <fullName evidence="5">Thiol reductase thioredoxin</fullName>
    </submittedName>
    <submittedName>
        <fullName evidence="6">Thioredoxin-like protein</fullName>
    </submittedName>
</protein>